<protein>
    <submittedName>
        <fullName evidence="2">(northern house mosquito) hypothetical protein</fullName>
    </submittedName>
</protein>
<dbReference type="EMBL" id="HBUE01276545">
    <property type="protein sequence ID" value="CAG6566650.1"/>
    <property type="molecule type" value="Transcribed_RNA"/>
</dbReference>
<feature type="compositionally biased region" description="Basic and acidic residues" evidence="1">
    <location>
        <begin position="119"/>
        <end position="133"/>
    </location>
</feature>
<dbReference type="EMBL" id="HBUE01171097">
    <property type="protein sequence ID" value="CAG6515149.1"/>
    <property type="molecule type" value="Transcribed_RNA"/>
</dbReference>
<evidence type="ECO:0000313" key="2">
    <source>
        <dbReference type="EMBL" id="CAG6566652.1"/>
    </source>
</evidence>
<evidence type="ECO:0000256" key="1">
    <source>
        <dbReference type="SAM" id="MobiDB-lite"/>
    </source>
</evidence>
<sequence>MGFVRRRAGNRPGPDGAAGDDAPLADHHVRHGPEQLAGRARAQVSRGVADIVHAVCVFRPDGVLHRAVWHPVRQALASGGQSASSPPPRWRRRRSRRSQQCPRLGTARPAAAVDAQPQSEHRRDADEFQSRAA</sequence>
<feature type="compositionally biased region" description="Low complexity" evidence="1">
    <location>
        <begin position="75"/>
        <end position="84"/>
    </location>
</feature>
<organism evidence="2">
    <name type="scientific">Culex pipiens</name>
    <name type="common">House mosquito</name>
    <dbReference type="NCBI Taxonomy" id="7175"/>
    <lineage>
        <taxon>Eukaryota</taxon>
        <taxon>Metazoa</taxon>
        <taxon>Ecdysozoa</taxon>
        <taxon>Arthropoda</taxon>
        <taxon>Hexapoda</taxon>
        <taxon>Insecta</taxon>
        <taxon>Pterygota</taxon>
        <taxon>Neoptera</taxon>
        <taxon>Endopterygota</taxon>
        <taxon>Diptera</taxon>
        <taxon>Nematocera</taxon>
        <taxon>Culicoidea</taxon>
        <taxon>Culicidae</taxon>
        <taxon>Culicinae</taxon>
        <taxon>Culicini</taxon>
        <taxon>Culex</taxon>
        <taxon>Culex</taxon>
    </lineage>
</organism>
<feature type="compositionally biased region" description="Low complexity" evidence="1">
    <location>
        <begin position="10"/>
        <end position="22"/>
    </location>
</feature>
<dbReference type="AlphaFoldDB" id="A0A8D8JBJ4"/>
<reference evidence="2" key="1">
    <citation type="submission" date="2021-05" db="EMBL/GenBank/DDBJ databases">
        <authorList>
            <person name="Alioto T."/>
            <person name="Alioto T."/>
            <person name="Gomez Garrido J."/>
        </authorList>
    </citation>
    <scope>NUCLEOTIDE SEQUENCE</scope>
</reference>
<feature type="compositionally biased region" description="Basic and acidic residues" evidence="1">
    <location>
        <begin position="24"/>
        <end position="33"/>
    </location>
</feature>
<dbReference type="EMBL" id="HBUE01171099">
    <property type="protein sequence ID" value="CAG6515151.1"/>
    <property type="molecule type" value="Transcribed_RNA"/>
</dbReference>
<name>A0A8D8JBJ4_CULPI</name>
<dbReference type="EMBL" id="HBUE01276546">
    <property type="protein sequence ID" value="CAG6566652.1"/>
    <property type="molecule type" value="Transcribed_RNA"/>
</dbReference>
<proteinExistence type="predicted"/>
<feature type="region of interest" description="Disordered" evidence="1">
    <location>
        <begin position="1"/>
        <end position="42"/>
    </location>
</feature>
<accession>A0A8D8JBJ4</accession>
<feature type="region of interest" description="Disordered" evidence="1">
    <location>
        <begin position="75"/>
        <end position="133"/>
    </location>
</feature>